<dbReference type="InterPro" id="IPR027461">
    <property type="entry name" value="Carboxypeptidase_A_C_sf"/>
</dbReference>
<dbReference type="Pfam" id="PF17676">
    <property type="entry name" value="Peptidase_S66C"/>
    <property type="match status" value="1"/>
</dbReference>
<dbReference type="GO" id="GO:0004180">
    <property type="term" value="F:carboxypeptidase activity"/>
    <property type="evidence" value="ECO:0007669"/>
    <property type="project" value="UniProtKB-KW"/>
</dbReference>
<dbReference type="PIRSF" id="PIRSF028757">
    <property type="entry name" value="LD-carboxypeptidase"/>
    <property type="match status" value="1"/>
</dbReference>
<sequence>MKNKSMVTPPYLRYGDKVGIVATARKISKKELEEGITLLKNWGLVPVLGNTIGLEDNQYAGTDFERAQDFQQMMDNTEIKAIWCARGGYGTVRIVDDLDFYKFVKYPKWVVGYSDVTVLHSHIHKIGFKTIHATMPVSLEDNTAFAKASLKQSLFGEQPNFSYNTTNKLNRLGTTKGTLVGGNLSILYSLCGSSSDLDTAGKILFIEDLDEYLYHIDRMVVNLKRNGMLDHCAGMVVGGMTKMHDNRIPFGKTAQEIVLDAVKECDFPVAFDFPAGHVDNNNALKLGSEIELVVTQNDTKITYL</sequence>
<keyword evidence="2 9" id="KW-0121">Carboxypeptidase</keyword>
<reference evidence="9" key="2">
    <citation type="submission" date="2012-02" db="EMBL/GenBank/DDBJ databases">
        <authorList>
            <person name="Genoscope - CEA"/>
        </authorList>
    </citation>
    <scope>NUCLEOTIDE SEQUENCE</scope>
</reference>
<dbReference type="SUPFAM" id="SSF141986">
    <property type="entry name" value="LD-carboxypeptidase A C-terminal domain-like"/>
    <property type="match status" value="1"/>
</dbReference>
<gene>
    <name evidence="9" type="ORF">VIS_S18CPB10013</name>
</gene>
<dbReference type="Gene3D" id="3.50.30.60">
    <property type="entry name" value="LD-carboxypeptidase A C-terminal domain-like"/>
    <property type="match status" value="1"/>
</dbReference>
<evidence type="ECO:0000259" key="7">
    <source>
        <dbReference type="Pfam" id="PF02016"/>
    </source>
</evidence>
<evidence type="ECO:0000313" key="9">
    <source>
        <dbReference type="EMBL" id="CCG00225.1"/>
    </source>
</evidence>
<proteinExistence type="inferred from homology"/>
<dbReference type="Pfam" id="PF02016">
    <property type="entry name" value="Peptidase_S66"/>
    <property type="match status" value="1"/>
</dbReference>
<feature type="active site" description="Charge relay system" evidence="6">
    <location>
        <position position="277"/>
    </location>
</feature>
<feature type="active site" description="Charge relay system" evidence="6">
    <location>
        <position position="207"/>
    </location>
</feature>
<evidence type="ECO:0000256" key="3">
    <source>
        <dbReference type="ARBA" id="ARBA00022670"/>
    </source>
</evidence>
<evidence type="ECO:0000256" key="6">
    <source>
        <dbReference type="PIRSR" id="PIRSR028757-1"/>
    </source>
</evidence>
<organism evidence="9">
    <name type="scientific">uncultured Dokdonia sp</name>
    <dbReference type="NCBI Taxonomy" id="575653"/>
    <lineage>
        <taxon>Bacteria</taxon>
        <taxon>Pseudomonadati</taxon>
        <taxon>Bacteroidota</taxon>
        <taxon>Flavobacteriia</taxon>
        <taxon>Flavobacteriales</taxon>
        <taxon>Flavobacteriaceae</taxon>
        <taxon>Dokdonia</taxon>
        <taxon>environmental samples</taxon>
    </lineage>
</organism>
<dbReference type="Gene3D" id="3.40.50.10740">
    <property type="entry name" value="Class I glutamine amidotransferase-like"/>
    <property type="match status" value="1"/>
</dbReference>
<dbReference type="InterPro" id="IPR040921">
    <property type="entry name" value="Peptidase_S66C"/>
</dbReference>
<dbReference type="PANTHER" id="PTHR30237:SF2">
    <property type="entry name" value="MUREIN TETRAPEPTIDE CARBOXYPEPTIDASE"/>
    <property type="match status" value="1"/>
</dbReference>
<name>H6RGR4_9FLAO</name>
<evidence type="ECO:0000259" key="8">
    <source>
        <dbReference type="Pfam" id="PF17676"/>
    </source>
</evidence>
<dbReference type="GO" id="GO:0008236">
    <property type="term" value="F:serine-type peptidase activity"/>
    <property type="evidence" value="ECO:0007669"/>
    <property type="project" value="UniProtKB-KW"/>
</dbReference>
<feature type="domain" description="LD-carboxypeptidase N-terminal" evidence="7">
    <location>
        <begin position="18"/>
        <end position="133"/>
    </location>
</feature>
<dbReference type="InterPro" id="IPR003507">
    <property type="entry name" value="S66_fam"/>
</dbReference>
<dbReference type="PANTHER" id="PTHR30237">
    <property type="entry name" value="MURAMOYLTETRAPEPTIDE CARBOXYPEPTIDASE"/>
    <property type="match status" value="1"/>
</dbReference>
<evidence type="ECO:0000256" key="4">
    <source>
        <dbReference type="ARBA" id="ARBA00022801"/>
    </source>
</evidence>
<evidence type="ECO:0000256" key="1">
    <source>
        <dbReference type="ARBA" id="ARBA00010233"/>
    </source>
</evidence>
<dbReference type="GO" id="GO:0006508">
    <property type="term" value="P:proteolysis"/>
    <property type="evidence" value="ECO:0007669"/>
    <property type="project" value="UniProtKB-KW"/>
</dbReference>
<protein>
    <submittedName>
        <fullName evidence="9">Peptidase, U61 family (LD-carboxypeptidase A)</fullName>
    </submittedName>
</protein>
<evidence type="ECO:0000256" key="2">
    <source>
        <dbReference type="ARBA" id="ARBA00022645"/>
    </source>
</evidence>
<dbReference type="InterPro" id="IPR027478">
    <property type="entry name" value="LdcA_N"/>
</dbReference>
<dbReference type="AlphaFoldDB" id="H6RGR4"/>
<evidence type="ECO:0000256" key="5">
    <source>
        <dbReference type="ARBA" id="ARBA00022825"/>
    </source>
</evidence>
<comment type="similarity">
    <text evidence="1">Belongs to the peptidase S66 family.</text>
</comment>
<dbReference type="EMBL" id="FO117602">
    <property type="protein sequence ID" value="CCG00225.1"/>
    <property type="molecule type" value="Genomic_DNA"/>
</dbReference>
<keyword evidence="4" id="KW-0378">Hydrolase</keyword>
<keyword evidence="3" id="KW-0645">Protease</keyword>
<dbReference type="InterPro" id="IPR029062">
    <property type="entry name" value="Class_I_gatase-like"/>
</dbReference>
<accession>H6RGR4</accession>
<dbReference type="InterPro" id="IPR040449">
    <property type="entry name" value="Peptidase_S66_N"/>
</dbReference>
<dbReference type="SUPFAM" id="SSF52317">
    <property type="entry name" value="Class I glutamine amidotransferase-like"/>
    <property type="match status" value="1"/>
</dbReference>
<feature type="domain" description="LD-carboxypeptidase C-terminal" evidence="8">
    <location>
        <begin position="176"/>
        <end position="292"/>
    </location>
</feature>
<reference evidence="9" key="1">
    <citation type="journal article" date="2012" name="Environ. Microbiol.">
        <title>Genomic content of uncultured Bacteroidetes from contrasting oceanic provinces in the North Atlantic Ocean.</title>
        <authorList>
            <person name="Gomez-Pereira P.R."/>
            <person name="Schuler M."/>
            <person name="Fuchs B.M."/>
            <person name="Bennke C."/>
            <person name="Teeling H."/>
            <person name="Waldmann J."/>
            <person name="Richter M."/>
            <person name="Barbe V."/>
            <person name="Bataille E."/>
            <person name="Glockner F.O."/>
            <person name="Amann R."/>
        </authorList>
    </citation>
    <scope>NUCLEOTIDE SEQUENCE</scope>
</reference>
<feature type="active site" description="Nucleophile" evidence="6">
    <location>
        <position position="114"/>
    </location>
</feature>
<keyword evidence="5" id="KW-0720">Serine protease</keyword>
<dbReference type="CDD" id="cd07025">
    <property type="entry name" value="Peptidase_S66"/>
    <property type="match status" value="1"/>
</dbReference>